<accession>A0ABW3MYW1</accession>
<dbReference type="PANTHER" id="PTHR12994:SF17">
    <property type="entry name" value="LD30995P"/>
    <property type="match status" value="1"/>
</dbReference>
<sequence>MSSPATLNRPWSCDTFLVAADRAAAGATLLAKNSDRPAGECQPLRFHPARTGGGTLELAYRSIPDAEATYAHLGASPYWCWGHELGLNERGVAIGNEALFTRPLAEAITRARAGTPDEPGILGMELLRLGLERGGTADEALEVMIALLEQYGQWGSGVGGRAPEGGAYDNSFMVADATGGWVLETAGRHWAARKISSGTWSISNQPTLRRHTDRMSEGLPDLAVRSGWHPKGPDFDFARAVTDPMTPLQASQPRLQRSRQLLADAGAVDERRAMGVLRDHYEGSFLDGPFFSAALPDLLTICMHEHPAGFTWGNTASSTVCVLPGADRLARMWWAAGTPCTGVYVPLWVEAQAVPAPLAAAGSHAGQVQPPEVAERDHFDPQSYWWRFLQLLEATKGGQLAWDFAARQPVVRAAFDALEQRWLAEVPAVEEEAIAARTSDPARCASILGRFTESCVAEATGVLEKLLVDFTGSLDDVDARWSTAEVAALS</sequence>
<organism evidence="2 3">
    <name type="scientific">Terrabacter terrigena</name>
    <dbReference type="NCBI Taxonomy" id="574718"/>
    <lineage>
        <taxon>Bacteria</taxon>
        <taxon>Bacillati</taxon>
        <taxon>Actinomycetota</taxon>
        <taxon>Actinomycetes</taxon>
        <taxon>Micrococcales</taxon>
        <taxon>Intrasporangiaceae</taxon>
        <taxon>Terrabacter</taxon>
    </lineage>
</organism>
<comment type="caution">
    <text evidence="2">The sequence shown here is derived from an EMBL/GenBank/DDBJ whole genome shotgun (WGS) entry which is preliminary data.</text>
</comment>
<dbReference type="Pfam" id="PF03577">
    <property type="entry name" value="Peptidase_C69"/>
    <property type="match status" value="1"/>
</dbReference>
<dbReference type="PANTHER" id="PTHR12994">
    <property type="entry name" value="SECERNIN"/>
    <property type="match status" value="1"/>
</dbReference>
<proteinExistence type="inferred from homology"/>
<dbReference type="GO" id="GO:0016805">
    <property type="term" value="F:dipeptidase activity"/>
    <property type="evidence" value="ECO:0007669"/>
    <property type="project" value="UniProtKB-KW"/>
</dbReference>
<dbReference type="Gene3D" id="3.60.60.10">
    <property type="entry name" value="Penicillin V Acylase, Chain A"/>
    <property type="match status" value="1"/>
</dbReference>
<name>A0ABW3MYW1_9MICO</name>
<dbReference type="RefSeq" id="WP_386053909.1">
    <property type="nucleotide sequence ID" value="NZ_JBHTKH010000012.1"/>
</dbReference>
<comment type="catalytic activity">
    <reaction evidence="1">
        <text>an L-aminoacyl-L-amino acid + H2O = 2 an L-alpha-amino acid</text>
        <dbReference type="Rhea" id="RHEA:48940"/>
        <dbReference type="ChEBI" id="CHEBI:15377"/>
        <dbReference type="ChEBI" id="CHEBI:59869"/>
        <dbReference type="ChEBI" id="CHEBI:77460"/>
    </reaction>
</comment>
<dbReference type="EC" id="3.4.-.-" evidence="1"/>
<gene>
    <name evidence="2" type="ORF">ACFQ2V_16305</name>
</gene>
<evidence type="ECO:0000313" key="3">
    <source>
        <dbReference type="Proteomes" id="UP001597046"/>
    </source>
</evidence>
<reference evidence="3" key="1">
    <citation type="journal article" date="2019" name="Int. J. Syst. Evol. Microbiol.">
        <title>The Global Catalogue of Microorganisms (GCM) 10K type strain sequencing project: providing services to taxonomists for standard genome sequencing and annotation.</title>
        <authorList>
            <consortium name="The Broad Institute Genomics Platform"/>
            <consortium name="The Broad Institute Genome Sequencing Center for Infectious Disease"/>
            <person name="Wu L."/>
            <person name="Ma J."/>
        </authorList>
    </citation>
    <scope>NUCLEOTIDE SEQUENCE [LARGE SCALE GENOMIC DNA]</scope>
    <source>
        <strain evidence="3">CCUG 57508</strain>
    </source>
</reference>
<protein>
    <recommendedName>
        <fullName evidence="1">Dipeptidase</fullName>
        <ecNumber evidence="1">3.4.-.-</ecNumber>
    </recommendedName>
</protein>
<keyword evidence="1" id="KW-0645">Protease</keyword>
<evidence type="ECO:0000256" key="1">
    <source>
        <dbReference type="RuleBase" id="RU364089"/>
    </source>
</evidence>
<dbReference type="Proteomes" id="UP001597046">
    <property type="component" value="Unassembled WGS sequence"/>
</dbReference>
<dbReference type="InterPro" id="IPR005322">
    <property type="entry name" value="Peptidase_C69"/>
</dbReference>
<comment type="similarity">
    <text evidence="1">Belongs to the peptidase C69 family.</text>
</comment>
<evidence type="ECO:0000313" key="2">
    <source>
        <dbReference type="EMBL" id="MFD1055877.1"/>
    </source>
</evidence>
<keyword evidence="1 2" id="KW-0378">Hydrolase</keyword>
<dbReference type="EMBL" id="JBHTKH010000012">
    <property type="protein sequence ID" value="MFD1055877.1"/>
    <property type="molecule type" value="Genomic_DNA"/>
</dbReference>
<keyword evidence="1 2" id="KW-0224">Dipeptidase</keyword>
<keyword evidence="3" id="KW-1185">Reference proteome</keyword>